<gene>
    <name evidence="1" type="ordered locus">P700755_001498</name>
</gene>
<reference evidence="1" key="1">
    <citation type="submission" date="2006-03" db="EMBL/GenBank/DDBJ databases">
        <authorList>
            <person name="Bowman J."/>
            <person name="Ferriera S."/>
            <person name="Johnson J."/>
            <person name="Kravitz S."/>
            <person name="Halpern A."/>
            <person name="Remington K."/>
            <person name="Beeson K."/>
            <person name="Tran B."/>
            <person name="Rogers Y.-H."/>
            <person name="Friedman R."/>
            <person name="Venter J.C."/>
        </authorList>
    </citation>
    <scope>NUCLEOTIDE SEQUENCE [LARGE SCALE GENOMIC DNA]</scope>
    <source>
        <strain evidence="1">ATCC 700755</strain>
    </source>
</reference>
<evidence type="ECO:0000313" key="2">
    <source>
        <dbReference type="Proteomes" id="UP000008514"/>
    </source>
</evidence>
<dbReference type="STRING" id="313595.P700755_001498"/>
<accession>K4ICS6</accession>
<dbReference type="EMBL" id="CP003879">
    <property type="protein sequence ID" value="AFU68392.1"/>
    <property type="molecule type" value="Genomic_DNA"/>
</dbReference>
<dbReference type="Proteomes" id="UP000008514">
    <property type="component" value="Chromosome"/>
</dbReference>
<proteinExistence type="predicted"/>
<sequence>MNYTFYTDEMHLNVDEWTIEQECNDLRITKVLVETKDKIEINIGLAYKADTRKTKYTFLLNYVCVLW</sequence>
<dbReference type="AlphaFoldDB" id="K4ICS6"/>
<protein>
    <submittedName>
        <fullName evidence="1">Uncharacterized protein</fullName>
    </submittedName>
</protein>
<name>K4ICS6_PSYTT</name>
<organism evidence="1 2">
    <name type="scientific">Psychroflexus torquis (strain ATCC 700755 / CIP 106069 / ACAM 623)</name>
    <dbReference type="NCBI Taxonomy" id="313595"/>
    <lineage>
        <taxon>Bacteria</taxon>
        <taxon>Pseudomonadati</taxon>
        <taxon>Bacteroidota</taxon>
        <taxon>Flavobacteriia</taxon>
        <taxon>Flavobacteriales</taxon>
        <taxon>Flavobacteriaceae</taxon>
        <taxon>Psychroflexus</taxon>
    </lineage>
</organism>
<evidence type="ECO:0000313" key="1">
    <source>
        <dbReference type="EMBL" id="AFU68392.1"/>
    </source>
</evidence>
<dbReference type="HOGENOM" id="CLU_2809338_0_0_10"/>
<keyword evidence="2" id="KW-1185">Reference proteome</keyword>
<dbReference type="RefSeq" id="WP_015023992.1">
    <property type="nucleotide sequence ID" value="NC_018721.1"/>
</dbReference>
<dbReference type="KEGG" id="ptq:P700755_001498"/>
<reference evidence="1" key="2">
    <citation type="submission" date="2012-09" db="EMBL/GenBank/DDBJ databases">
        <title>The complete sequence of Psychroflexus torquis an extreme psychrophile from sea-ice that is stimulated by light.</title>
        <authorList>
            <person name="Feng S."/>
            <person name="Powell S.M."/>
            <person name="Bowman J.P."/>
        </authorList>
    </citation>
    <scope>NUCLEOTIDE SEQUENCE [LARGE SCALE GENOMIC DNA]</scope>
    <source>
        <strain evidence="1">ATCC 700755</strain>
    </source>
</reference>